<dbReference type="Pfam" id="PF13641">
    <property type="entry name" value="Glyco_tranf_2_3"/>
    <property type="match status" value="1"/>
</dbReference>
<dbReference type="EMBL" id="BAAAQW010000005">
    <property type="protein sequence ID" value="GAA2200317.1"/>
    <property type="molecule type" value="Genomic_DNA"/>
</dbReference>
<feature type="transmembrane region" description="Helical" evidence="2">
    <location>
        <begin position="668"/>
        <end position="691"/>
    </location>
</feature>
<feature type="region of interest" description="Disordered" evidence="1">
    <location>
        <begin position="1099"/>
        <end position="1198"/>
    </location>
</feature>
<dbReference type="InterPro" id="IPR029044">
    <property type="entry name" value="Nucleotide-diphossugar_trans"/>
</dbReference>
<feature type="transmembrane region" description="Helical" evidence="2">
    <location>
        <begin position="280"/>
        <end position="298"/>
    </location>
</feature>
<dbReference type="PANTHER" id="PTHR43685:SF3">
    <property type="entry name" value="SLR2126 PROTEIN"/>
    <property type="match status" value="1"/>
</dbReference>
<keyword evidence="2" id="KW-0472">Membrane</keyword>
<dbReference type="SUPFAM" id="SSF53448">
    <property type="entry name" value="Nucleotide-diphospho-sugar transferases"/>
    <property type="match status" value="1"/>
</dbReference>
<feature type="transmembrane region" description="Helical" evidence="2">
    <location>
        <begin position="490"/>
        <end position="507"/>
    </location>
</feature>
<feature type="transmembrane region" description="Helical" evidence="2">
    <location>
        <begin position="576"/>
        <end position="592"/>
    </location>
</feature>
<dbReference type="InterPro" id="IPR050834">
    <property type="entry name" value="Glycosyltransf_2"/>
</dbReference>
<keyword evidence="2" id="KW-0812">Transmembrane</keyword>
<evidence type="ECO:0008006" key="5">
    <source>
        <dbReference type="Google" id="ProtNLM"/>
    </source>
</evidence>
<proteinExistence type="predicted"/>
<feature type="transmembrane region" description="Helical" evidence="2">
    <location>
        <begin position="380"/>
        <end position="399"/>
    </location>
</feature>
<feature type="transmembrane region" description="Helical" evidence="2">
    <location>
        <begin position="459"/>
        <end position="478"/>
    </location>
</feature>
<feature type="transmembrane region" description="Helical" evidence="2">
    <location>
        <begin position="599"/>
        <end position="615"/>
    </location>
</feature>
<organism evidence="3 4">
    <name type="scientific">Sinomonas flava</name>
    <dbReference type="NCBI Taxonomy" id="496857"/>
    <lineage>
        <taxon>Bacteria</taxon>
        <taxon>Bacillati</taxon>
        <taxon>Actinomycetota</taxon>
        <taxon>Actinomycetes</taxon>
        <taxon>Micrococcales</taxon>
        <taxon>Micrococcaceae</taxon>
        <taxon>Sinomonas</taxon>
    </lineage>
</organism>
<keyword evidence="2" id="KW-1133">Transmembrane helix</keyword>
<dbReference type="PANTHER" id="PTHR43685">
    <property type="entry name" value="GLYCOSYLTRANSFERASE"/>
    <property type="match status" value="1"/>
</dbReference>
<feature type="region of interest" description="Disordered" evidence="1">
    <location>
        <begin position="338"/>
        <end position="361"/>
    </location>
</feature>
<evidence type="ECO:0000313" key="3">
    <source>
        <dbReference type="EMBL" id="GAA2200317.1"/>
    </source>
</evidence>
<dbReference type="Proteomes" id="UP001500432">
    <property type="component" value="Unassembled WGS sequence"/>
</dbReference>
<reference evidence="4" key="1">
    <citation type="journal article" date="2019" name="Int. J. Syst. Evol. Microbiol.">
        <title>The Global Catalogue of Microorganisms (GCM) 10K type strain sequencing project: providing services to taxonomists for standard genome sequencing and annotation.</title>
        <authorList>
            <consortium name="The Broad Institute Genomics Platform"/>
            <consortium name="The Broad Institute Genome Sequencing Center for Infectious Disease"/>
            <person name="Wu L."/>
            <person name="Ma J."/>
        </authorList>
    </citation>
    <scope>NUCLEOTIDE SEQUENCE [LARGE SCALE GENOMIC DNA]</scope>
    <source>
        <strain evidence="4">JCM 16034</strain>
    </source>
</reference>
<keyword evidence="4" id="KW-1185">Reference proteome</keyword>
<feature type="compositionally biased region" description="Basic and acidic residues" evidence="1">
    <location>
        <begin position="1180"/>
        <end position="1198"/>
    </location>
</feature>
<accession>A0ABP5NLE1</accession>
<name>A0ABP5NLE1_9MICC</name>
<evidence type="ECO:0000256" key="1">
    <source>
        <dbReference type="SAM" id="MobiDB-lite"/>
    </source>
</evidence>
<gene>
    <name evidence="3" type="ORF">GCM10009849_20320</name>
</gene>
<feature type="transmembrane region" description="Helical" evidence="2">
    <location>
        <begin position="698"/>
        <end position="716"/>
    </location>
</feature>
<sequence>MHVTAVVVAHDGGAYLPLTLTAISSQTRPVDVVLGADAASDDDSAEVLGRALGADHVVAVRGSGGFGGAARSALDKLAPARSGPDGPAQEWVWLLHDDSAPAPDALAELLGAVERAPSVAVAGCKQLDADAPRRLLDVGLSVSRWGERLTLIDVDEQDQGQHDARSDVFAVNSAGMLVRRDAWEQLGGFDPGLPATGDDVDFCWRARLAGHRVVVVPSARILHSLRPEAAGTPFAARRAEVYSRLKHSPGWQLPFQALGALLGGLWQFLLGIVLKEPGVGAARLGASLAALGAVGHLARGRRAARRTRTVSRSTPRELQTSRAEIWAHRRALLESAAADSEAVVGDGSGSAAGPEEPTGDSQHDFAALAVATRGWPGTGAIVVAGAALLASLVALAPLLGAQAAVGGALIPVSSAMGDIYANATAWWSRLGAGEPGYGDPFDLVLWLLGLVGFGDANRALALALVAASPLAALGAWALAANLTAHRAPRVLAAVVWAAAPALLIAVGEGRIGAVVAHAALPWAALGLLRAVGGARVRAMTASEQHEPRPGSGGVPSWTAAAAGGLALGLATAGAPSLVPFAVILVVAGLVALRGQARALWWALVPTVAVFLPLWVSTAERPRAWIADPGVPTPFAVASPWQMLLGQPLAFDPAAPLSGLAFLPAGVPWSLVGALVLAAPLLLGAAAAAVLLRGRRGTAARALVAIGILALAYAWAVSRIPVAVSGDTLVAPFAGPSLGAATLGFLGAAVLGADRLIEHRRAAANRVADGDAHQKRALRRRARTAAAVTAVALIGAGAGPAAALAHWAWAGLSPARAEAHGLGPDIQVAPGAARTLPATAADLGLGPQQTRTLVLGSADDGSVTASLMRGAGTTLDALSAAASASRITGPWGAERIADDDGALVALRRAVATVGGAASGGAAGVDPSKDLTALGVGFIVLKDRSAADEVAAARIDSVPSLVPVGRTDAGWLWRVTPNGPQAGDAFAIAQRARIVDSKGQTLSWLPSGPEQVSVDVSAADGARRLVLAERSGPGWTATLNGIALAPEAQDWAQAFELPEEGGRLEVRYAVPAAAPLGLLAAVAIGLTVLLAVPARIRRRTSGGRTGAGLLLPETAARRHRQDAPRQDTQGGGGTADDAADGWGPDKRQDDPPGGGGRRGTKRHRGGEDADPPEEMDSGNAKQGEDARPEGRQRASDEASV</sequence>
<feature type="transmembrane region" description="Helical" evidence="2">
    <location>
        <begin position="1070"/>
        <end position="1090"/>
    </location>
</feature>
<evidence type="ECO:0000256" key="2">
    <source>
        <dbReference type="SAM" id="Phobius"/>
    </source>
</evidence>
<feature type="transmembrane region" description="Helical" evidence="2">
    <location>
        <begin position="784"/>
        <end position="808"/>
    </location>
</feature>
<evidence type="ECO:0000313" key="4">
    <source>
        <dbReference type="Proteomes" id="UP001500432"/>
    </source>
</evidence>
<feature type="transmembrane region" description="Helical" evidence="2">
    <location>
        <begin position="728"/>
        <end position="750"/>
    </location>
</feature>
<dbReference type="RefSeq" id="WP_344299585.1">
    <property type="nucleotide sequence ID" value="NZ_BAAAQW010000005.1"/>
</dbReference>
<feature type="compositionally biased region" description="Low complexity" evidence="1">
    <location>
        <begin position="338"/>
        <end position="353"/>
    </location>
</feature>
<comment type="caution">
    <text evidence="3">The sequence shown here is derived from an EMBL/GenBank/DDBJ whole genome shotgun (WGS) entry which is preliminary data.</text>
</comment>
<protein>
    <recommendedName>
        <fullName evidence="5">Glycosyltransferase, GT2 family</fullName>
    </recommendedName>
</protein>
<dbReference type="Gene3D" id="3.90.550.10">
    <property type="entry name" value="Spore Coat Polysaccharide Biosynthesis Protein SpsA, Chain A"/>
    <property type="match status" value="1"/>
</dbReference>